<organism evidence="2 3">
    <name type="scientific">Rhamnusium bicolor</name>
    <dbReference type="NCBI Taxonomy" id="1586634"/>
    <lineage>
        <taxon>Eukaryota</taxon>
        <taxon>Metazoa</taxon>
        <taxon>Ecdysozoa</taxon>
        <taxon>Arthropoda</taxon>
        <taxon>Hexapoda</taxon>
        <taxon>Insecta</taxon>
        <taxon>Pterygota</taxon>
        <taxon>Neoptera</taxon>
        <taxon>Endopterygota</taxon>
        <taxon>Coleoptera</taxon>
        <taxon>Polyphaga</taxon>
        <taxon>Cucujiformia</taxon>
        <taxon>Chrysomeloidea</taxon>
        <taxon>Cerambycidae</taxon>
        <taxon>Lepturinae</taxon>
        <taxon>Rhagiini</taxon>
        <taxon>Rhamnusium</taxon>
    </lineage>
</organism>
<feature type="region of interest" description="Disordered" evidence="1">
    <location>
        <begin position="330"/>
        <end position="349"/>
    </location>
</feature>
<feature type="compositionally biased region" description="Basic and acidic residues" evidence="1">
    <location>
        <begin position="184"/>
        <end position="194"/>
    </location>
</feature>
<feature type="region of interest" description="Disordered" evidence="1">
    <location>
        <begin position="1"/>
        <end position="67"/>
    </location>
</feature>
<feature type="region of interest" description="Disordered" evidence="1">
    <location>
        <begin position="119"/>
        <end position="169"/>
    </location>
</feature>
<sequence>MLKQDTSEHHHEKSQNRSRWDMRYTSHKREARKRCLVSTKSHTVVSTSKSGDDVKDKTNDKCKDSEPNKHCVTNTIVRKQSNVSTSDNFKENAHDNSTNNISLNECDKIKDLNKESCELEKDKKSETAVGEENKSVLKQTMKLNDRKNDVNNIDSKNKHSACNDIQPKDKIESATNTLNSNKSNKPEKQCASVDKDSNKAIIQCNDLELNKTDNKISTQSKPKEDAQLHETSLDNAPSNSAESILVAADNDTSIQGVHLDELNLDNVSSNSAESILVTVDNDTPIHGVRLDELSLDNVSSNSAESILTPAEGDNQDLVEGTTLKYMPVSKRTSVPEEQNDSVQDKDKCHPLPAEFPVWRPTPKELKYQNPFMSVREIDSDEETVCFDDFITLDKIDTTKSYLENLSPEFDDYRVIDMILGTPSPPKRKHDEDDVVTKKRKYDHLYAEINSDQLLNEINKVFKEDKQNSESTTTRCIKRNRSKSLCTMPTKKYFAQV</sequence>
<name>A0AAV8YEB4_9CUCU</name>
<feature type="compositionally biased region" description="Basic and acidic residues" evidence="1">
    <location>
        <begin position="50"/>
        <end position="67"/>
    </location>
</feature>
<feature type="region of interest" description="Disordered" evidence="1">
    <location>
        <begin position="175"/>
        <end position="194"/>
    </location>
</feature>
<evidence type="ECO:0000313" key="2">
    <source>
        <dbReference type="EMBL" id="KAJ8948794.1"/>
    </source>
</evidence>
<feature type="compositionally biased region" description="Low complexity" evidence="1">
    <location>
        <begin position="37"/>
        <end position="49"/>
    </location>
</feature>
<dbReference type="AlphaFoldDB" id="A0AAV8YEB4"/>
<reference evidence="2" key="1">
    <citation type="journal article" date="2023" name="Insect Mol. Biol.">
        <title>Genome sequencing provides insights into the evolution of gene families encoding plant cell wall-degrading enzymes in longhorned beetles.</title>
        <authorList>
            <person name="Shin N.R."/>
            <person name="Okamura Y."/>
            <person name="Kirsch R."/>
            <person name="Pauchet Y."/>
        </authorList>
    </citation>
    <scope>NUCLEOTIDE SEQUENCE</scope>
    <source>
        <strain evidence="2">RBIC_L_NR</strain>
    </source>
</reference>
<proteinExistence type="predicted"/>
<comment type="caution">
    <text evidence="2">The sequence shown here is derived from an EMBL/GenBank/DDBJ whole genome shotgun (WGS) entry which is preliminary data.</text>
</comment>
<evidence type="ECO:0000313" key="3">
    <source>
        <dbReference type="Proteomes" id="UP001162156"/>
    </source>
</evidence>
<dbReference type="EMBL" id="JANEYF010002274">
    <property type="protein sequence ID" value="KAJ8948794.1"/>
    <property type="molecule type" value="Genomic_DNA"/>
</dbReference>
<protein>
    <submittedName>
        <fullName evidence="2">Uncharacterized protein</fullName>
    </submittedName>
</protein>
<gene>
    <name evidence="2" type="ORF">NQ314_008352</name>
</gene>
<feature type="compositionally biased region" description="Basic and acidic residues" evidence="1">
    <location>
        <begin position="1"/>
        <end position="28"/>
    </location>
</feature>
<accession>A0AAV8YEB4</accession>
<dbReference type="Proteomes" id="UP001162156">
    <property type="component" value="Unassembled WGS sequence"/>
</dbReference>
<keyword evidence="3" id="KW-1185">Reference proteome</keyword>
<feature type="compositionally biased region" description="Basic and acidic residues" evidence="1">
    <location>
        <begin position="221"/>
        <end position="232"/>
    </location>
</feature>
<feature type="region of interest" description="Disordered" evidence="1">
    <location>
        <begin position="213"/>
        <end position="239"/>
    </location>
</feature>
<evidence type="ECO:0000256" key="1">
    <source>
        <dbReference type="SAM" id="MobiDB-lite"/>
    </source>
</evidence>
<feature type="compositionally biased region" description="Basic and acidic residues" evidence="1">
    <location>
        <begin position="119"/>
        <end position="135"/>
    </location>
</feature>